<keyword evidence="2" id="KW-1185">Reference proteome</keyword>
<comment type="caution">
    <text evidence="1">The sequence shown here is derived from an EMBL/GenBank/DDBJ whole genome shotgun (WGS) entry which is preliminary data.</text>
</comment>
<dbReference type="NCBIfam" id="NF046112">
    <property type="entry name" value="MSMEG_6209_Nter"/>
    <property type="match status" value="1"/>
</dbReference>
<accession>A0ABQ3TRI8</accession>
<name>A0ABQ3TRI8_9ACTN</name>
<gene>
    <name evidence="1" type="ORF">Sspor_81810</name>
</gene>
<reference evidence="2" key="1">
    <citation type="submission" date="2023-07" db="EMBL/GenBank/DDBJ databases">
        <title>Whole genome shotgun sequence of Streptomyces spororaveus NBRC 15456.</title>
        <authorList>
            <person name="Komaki H."/>
            <person name="Tamura T."/>
        </authorList>
    </citation>
    <scope>NUCLEOTIDE SEQUENCE [LARGE SCALE GENOMIC DNA]</scope>
    <source>
        <strain evidence="2">NBRC 15456</strain>
    </source>
</reference>
<proteinExistence type="predicted"/>
<sequence>MRKVRRGMAEPEDAVAIRHVTERLMKAHPQLDAGLVQSSVRTAYEELRYARVRTYLPVLMERRAKDLLPPDEQTKRHN</sequence>
<protein>
    <submittedName>
        <fullName evidence="1">Uncharacterized protein</fullName>
    </submittedName>
</protein>
<evidence type="ECO:0000313" key="2">
    <source>
        <dbReference type="Proteomes" id="UP000608522"/>
    </source>
</evidence>
<dbReference type="Gene3D" id="1.10.8.1060">
    <property type="entry name" value="Corynebacterium glutamicum thioredoxin-dependent arsenate reductase, N-terminal domain"/>
    <property type="match status" value="1"/>
</dbReference>
<organism evidence="1 2">
    <name type="scientific">Streptomyces spororaveus</name>
    <dbReference type="NCBI Taxonomy" id="284039"/>
    <lineage>
        <taxon>Bacteria</taxon>
        <taxon>Bacillati</taxon>
        <taxon>Actinomycetota</taxon>
        <taxon>Actinomycetes</taxon>
        <taxon>Kitasatosporales</taxon>
        <taxon>Streptomycetaceae</taxon>
        <taxon>Streptomyces</taxon>
    </lineage>
</organism>
<dbReference type="Proteomes" id="UP000608522">
    <property type="component" value="Unassembled WGS sequence"/>
</dbReference>
<dbReference type="EMBL" id="BNED01000010">
    <property type="protein sequence ID" value="GHI82620.1"/>
    <property type="molecule type" value="Genomic_DNA"/>
</dbReference>
<evidence type="ECO:0000313" key="1">
    <source>
        <dbReference type="EMBL" id="GHI82620.1"/>
    </source>
</evidence>